<dbReference type="RefSeq" id="WP_214113149.1">
    <property type="nucleotide sequence ID" value="NZ_JAHCTB010000003.1"/>
</dbReference>
<dbReference type="Proteomes" id="UP001297092">
    <property type="component" value="Unassembled WGS sequence"/>
</dbReference>
<evidence type="ECO:0000313" key="3">
    <source>
        <dbReference type="Proteomes" id="UP001297092"/>
    </source>
</evidence>
<sequence length="47" mass="5546">MAETEDGFGKKRDQNQYGEVEKDPKKEKREQPVPKSDKQNPDKKKKK</sequence>
<reference evidence="2 3" key="1">
    <citation type="submission" date="2021-05" db="EMBL/GenBank/DDBJ databases">
        <title>Aequorivita echinoideorum JCM 30378 genome.</title>
        <authorList>
            <person name="Zhang H."/>
            <person name="Li C."/>
        </authorList>
    </citation>
    <scope>NUCLEOTIDE SEQUENCE [LARGE SCALE GENOMIC DNA]</scope>
    <source>
        <strain evidence="2 3">JCM30378</strain>
    </source>
</reference>
<dbReference type="EMBL" id="JAHCTB010000003">
    <property type="protein sequence ID" value="MBT0608282.1"/>
    <property type="molecule type" value="Genomic_DNA"/>
</dbReference>
<proteinExistence type="predicted"/>
<keyword evidence="3" id="KW-1185">Reference proteome</keyword>
<protein>
    <submittedName>
        <fullName evidence="2">Uncharacterized protein</fullName>
    </submittedName>
</protein>
<feature type="region of interest" description="Disordered" evidence="1">
    <location>
        <begin position="1"/>
        <end position="47"/>
    </location>
</feature>
<gene>
    <name evidence="2" type="ORF">KIV10_08820</name>
</gene>
<comment type="caution">
    <text evidence="2">The sequence shown here is derived from an EMBL/GenBank/DDBJ whole genome shotgun (WGS) entry which is preliminary data.</text>
</comment>
<accession>A0ABS5S4Y2</accession>
<feature type="compositionally biased region" description="Basic and acidic residues" evidence="1">
    <location>
        <begin position="7"/>
        <end position="47"/>
    </location>
</feature>
<organism evidence="2 3">
    <name type="scientific">Aequorivita echinoideorum</name>
    <dbReference type="NCBI Taxonomy" id="1549647"/>
    <lineage>
        <taxon>Bacteria</taxon>
        <taxon>Pseudomonadati</taxon>
        <taxon>Bacteroidota</taxon>
        <taxon>Flavobacteriia</taxon>
        <taxon>Flavobacteriales</taxon>
        <taxon>Flavobacteriaceae</taxon>
        <taxon>Aequorivita</taxon>
    </lineage>
</organism>
<name>A0ABS5S4Y2_9FLAO</name>
<evidence type="ECO:0000256" key="1">
    <source>
        <dbReference type="SAM" id="MobiDB-lite"/>
    </source>
</evidence>
<evidence type="ECO:0000313" key="2">
    <source>
        <dbReference type="EMBL" id="MBT0608282.1"/>
    </source>
</evidence>